<evidence type="ECO:0000313" key="2">
    <source>
        <dbReference type="EMBL" id="KRM72881.1"/>
    </source>
</evidence>
<evidence type="ECO:0000256" key="1">
    <source>
        <dbReference type="ARBA" id="ARBA00022801"/>
    </source>
</evidence>
<dbReference type="PATRIC" id="fig|1423727.3.peg.596"/>
<dbReference type="AlphaFoldDB" id="A0A0R2AZW9"/>
<dbReference type="InterPro" id="IPR005754">
    <property type="entry name" value="Sortase"/>
</dbReference>
<dbReference type="EMBL" id="AYZQ01000001">
    <property type="protein sequence ID" value="KRM72881.1"/>
    <property type="molecule type" value="Genomic_DNA"/>
</dbReference>
<name>A0A0R2AZW9_9LACO</name>
<dbReference type="GO" id="GO:0016787">
    <property type="term" value="F:hydrolase activity"/>
    <property type="evidence" value="ECO:0007669"/>
    <property type="project" value="UniProtKB-KW"/>
</dbReference>
<reference evidence="2 3" key="1">
    <citation type="journal article" date="2015" name="Genome Announc.">
        <title>Expanding the biotechnology potential of lactobacilli through comparative genomics of 213 strains and associated genera.</title>
        <authorList>
            <person name="Sun Z."/>
            <person name="Harris H.M."/>
            <person name="McCann A."/>
            <person name="Guo C."/>
            <person name="Argimon S."/>
            <person name="Zhang W."/>
            <person name="Yang X."/>
            <person name="Jeffery I.B."/>
            <person name="Cooney J.C."/>
            <person name="Kagawa T.F."/>
            <person name="Liu W."/>
            <person name="Song Y."/>
            <person name="Salvetti E."/>
            <person name="Wrobel A."/>
            <person name="Rasinkangas P."/>
            <person name="Parkhill J."/>
            <person name="Rea M.C."/>
            <person name="O'Sullivan O."/>
            <person name="Ritari J."/>
            <person name="Douillard F.P."/>
            <person name="Paul Ross R."/>
            <person name="Yang R."/>
            <person name="Briner A.E."/>
            <person name="Felis G.E."/>
            <person name="de Vos W.M."/>
            <person name="Barrangou R."/>
            <person name="Klaenhammer T.R."/>
            <person name="Caufield P.W."/>
            <person name="Cui Y."/>
            <person name="Zhang H."/>
            <person name="O'Toole P.W."/>
        </authorList>
    </citation>
    <scope>NUCLEOTIDE SEQUENCE [LARGE SCALE GENOMIC DNA]</scope>
    <source>
        <strain evidence="2 3">DSM 23927</strain>
    </source>
</reference>
<keyword evidence="3" id="KW-1185">Reference proteome</keyword>
<accession>A0A0R2AZW9</accession>
<organism evidence="2 3">
    <name type="scientific">Lacticaseibacillus brantae DSM 23927</name>
    <dbReference type="NCBI Taxonomy" id="1423727"/>
    <lineage>
        <taxon>Bacteria</taxon>
        <taxon>Bacillati</taxon>
        <taxon>Bacillota</taxon>
        <taxon>Bacilli</taxon>
        <taxon>Lactobacillales</taxon>
        <taxon>Lactobacillaceae</taxon>
        <taxon>Lacticaseibacillus</taxon>
    </lineage>
</organism>
<comment type="caution">
    <text evidence="2">The sequence shown here is derived from an EMBL/GenBank/DDBJ whole genome shotgun (WGS) entry which is preliminary data.</text>
</comment>
<gene>
    <name evidence="2" type="ORF">FC34_GL000593</name>
</gene>
<dbReference type="STRING" id="1423727.FC34_GL000593"/>
<protein>
    <recommendedName>
        <fullName evidence="4">Sortase</fullName>
    </recommendedName>
</protein>
<dbReference type="Proteomes" id="UP000051672">
    <property type="component" value="Unassembled WGS sequence"/>
</dbReference>
<dbReference type="Pfam" id="PF04203">
    <property type="entry name" value="Sortase"/>
    <property type="match status" value="1"/>
</dbReference>
<keyword evidence="1" id="KW-0378">Hydrolase</keyword>
<dbReference type="InterPro" id="IPR023365">
    <property type="entry name" value="Sortase_dom-sf"/>
</dbReference>
<dbReference type="SUPFAM" id="SSF63817">
    <property type="entry name" value="Sortase"/>
    <property type="match status" value="1"/>
</dbReference>
<sequence>MSLIAAAAFLFIGFLGGKPVAAASIPAVSSVATVNYVPGYGIAVWQRPGQQLTGKYLADGTRWRVFASTYVNGRYWYNLGGNQWIDGKYLKLGVVNGGTGGAAVNFLGLTTPIIEGDRSIVDAPPANIAQTWGGATHLAVNDGLSTHLVAHDGASNFDSVKRLKVGDAVTVLDSQSQEKTYRVYRVADVDDYGNDQATGQNLWSAIVDANQGEQIVLQTCISDTINRIVWAH</sequence>
<proteinExistence type="predicted"/>
<dbReference type="Gene3D" id="2.40.260.10">
    <property type="entry name" value="Sortase"/>
    <property type="match status" value="1"/>
</dbReference>
<evidence type="ECO:0000313" key="3">
    <source>
        <dbReference type="Proteomes" id="UP000051672"/>
    </source>
</evidence>
<evidence type="ECO:0008006" key="4">
    <source>
        <dbReference type="Google" id="ProtNLM"/>
    </source>
</evidence>